<dbReference type="RefSeq" id="WP_115812715.1">
    <property type="nucleotide sequence ID" value="NZ_QREI01000011.1"/>
</dbReference>
<proteinExistence type="predicted"/>
<organism evidence="1 2">
    <name type="scientific">Winogradskyella pacifica</name>
    <dbReference type="NCBI Taxonomy" id="664642"/>
    <lineage>
        <taxon>Bacteria</taxon>
        <taxon>Pseudomonadati</taxon>
        <taxon>Bacteroidota</taxon>
        <taxon>Flavobacteriia</taxon>
        <taxon>Flavobacteriales</taxon>
        <taxon>Flavobacteriaceae</taxon>
        <taxon>Winogradskyella</taxon>
    </lineage>
</organism>
<reference evidence="1 2" key="1">
    <citation type="submission" date="2018-07" db="EMBL/GenBank/DDBJ databases">
        <title>Genomic Encyclopedia of Type Strains, Phase III (KMG-III): the genomes of soil and plant-associated and newly described type strains.</title>
        <authorList>
            <person name="Whitman W."/>
        </authorList>
    </citation>
    <scope>NUCLEOTIDE SEQUENCE [LARGE SCALE GENOMIC DNA]</scope>
    <source>
        <strain evidence="1 2">CECT 7948</strain>
    </source>
</reference>
<name>A0A3D9LMT5_9FLAO</name>
<keyword evidence="2" id="KW-1185">Reference proteome</keyword>
<sequence length="225" mass="26151">MKQYKFIVFAVCLTFFWSCEPPVVFSEPQPEGIAPLTLIPKHFQGIYWCENDSVSLRVDKNFIYKSKLFDVTFTQQEIEATEDIKIENEQLVIKDVNQSFPAIEKNGIIYSTINLKDTIFSNRISKHVLKQFKGHLILNNQISDNHWEVKIMSLKPEGSLVISKVNYPENLAALETITTVKIIEKREREQILVSPTKTEFAQILDKKLIFIDNCQEFRPIILLKK</sequence>
<accession>A0A3D9LMT5</accession>
<evidence type="ECO:0000313" key="2">
    <source>
        <dbReference type="Proteomes" id="UP000256919"/>
    </source>
</evidence>
<dbReference type="AlphaFoldDB" id="A0A3D9LMT5"/>
<dbReference type="EMBL" id="QREI01000011">
    <property type="protein sequence ID" value="REE07697.1"/>
    <property type="molecule type" value="Genomic_DNA"/>
</dbReference>
<protein>
    <submittedName>
        <fullName evidence="1">Uncharacterized protein</fullName>
    </submittedName>
</protein>
<evidence type="ECO:0000313" key="1">
    <source>
        <dbReference type="EMBL" id="REE07697.1"/>
    </source>
</evidence>
<dbReference type="OrthoDB" id="1175595at2"/>
<comment type="caution">
    <text evidence="1">The sequence shown here is derived from an EMBL/GenBank/DDBJ whole genome shotgun (WGS) entry which is preliminary data.</text>
</comment>
<gene>
    <name evidence="1" type="ORF">DFQ09_11127</name>
</gene>
<dbReference type="Proteomes" id="UP000256919">
    <property type="component" value="Unassembled WGS sequence"/>
</dbReference>